<evidence type="ECO:0000313" key="3">
    <source>
        <dbReference type="EMBL" id="MFA1611933.1"/>
    </source>
</evidence>
<keyword evidence="1" id="KW-0472">Membrane</keyword>
<evidence type="ECO:0000256" key="1">
    <source>
        <dbReference type="SAM" id="Phobius"/>
    </source>
</evidence>
<dbReference type="PANTHER" id="PTHR43032">
    <property type="entry name" value="PROTEIN-METHIONINE-SULFOXIDE REDUCTASE"/>
    <property type="match status" value="1"/>
</dbReference>
<accession>A0ABD5MHI6</accession>
<keyword evidence="1" id="KW-0812">Transmembrane</keyword>
<name>A0ABD5MHI6_9EURY</name>
<reference evidence="3 4" key="1">
    <citation type="submission" date="2024-08" db="EMBL/GenBank/DDBJ databases">
        <title>Halobellus sp. MBLA0158 whole genome sequence.</title>
        <authorList>
            <person name="Hwang C.Y."/>
            <person name="Cho E.-S."/>
            <person name="Seo M.-J."/>
        </authorList>
    </citation>
    <scope>NUCLEOTIDE SEQUENCE [LARGE SCALE GENOMIC DNA]</scope>
    <source>
        <strain evidence="3 4">MBLA0158</strain>
    </source>
</reference>
<organism evidence="3 4">
    <name type="scientific">Halobellus rubicundus</name>
    <dbReference type="NCBI Taxonomy" id="2996466"/>
    <lineage>
        <taxon>Archaea</taxon>
        <taxon>Methanobacteriati</taxon>
        <taxon>Methanobacteriota</taxon>
        <taxon>Stenosarchaea group</taxon>
        <taxon>Halobacteria</taxon>
        <taxon>Halobacteriales</taxon>
        <taxon>Haloferacaceae</taxon>
        <taxon>Halobellus</taxon>
    </lineage>
</organism>
<keyword evidence="1" id="KW-1133">Transmembrane helix</keyword>
<feature type="transmembrane region" description="Helical" evidence="1">
    <location>
        <begin position="114"/>
        <end position="135"/>
    </location>
</feature>
<feature type="transmembrane region" description="Helical" evidence="1">
    <location>
        <begin position="48"/>
        <end position="67"/>
    </location>
</feature>
<feature type="domain" description="Oxidoreductase molybdopterin-binding" evidence="2">
    <location>
        <begin position="215"/>
        <end position="356"/>
    </location>
</feature>
<dbReference type="SUPFAM" id="SSF56524">
    <property type="entry name" value="Oxidoreductase molybdopterin-binding domain"/>
    <property type="match status" value="1"/>
</dbReference>
<dbReference type="InterPro" id="IPR000572">
    <property type="entry name" value="OxRdtase_Mopterin-bd_dom"/>
</dbReference>
<dbReference type="Pfam" id="PF00174">
    <property type="entry name" value="Oxidored_molyb"/>
    <property type="match status" value="1"/>
</dbReference>
<keyword evidence="4" id="KW-1185">Reference proteome</keyword>
<dbReference type="EMBL" id="JBGNYA010000001">
    <property type="protein sequence ID" value="MFA1611933.1"/>
    <property type="molecule type" value="Genomic_DNA"/>
</dbReference>
<feature type="transmembrane region" description="Helical" evidence="1">
    <location>
        <begin position="87"/>
        <end position="108"/>
    </location>
</feature>
<protein>
    <submittedName>
        <fullName evidence="3">Molybdopterin-dependent oxidoreductase</fullName>
    </submittedName>
</protein>
<evidence type="ECO:0000259" key="2">
    <source>
        <dbReference type="Pfam" id="PF00174"/>
    </source>
</evidence>
<dbReference type="InterPro" id="IPR036374">
    <property type="entry name" value="OxRdtase_Mopterin-bd_sf"/>
</dbReference>
<dbReference type="Gene3D" id="3.90.420.10">
    <property type="entry name" value="Oxidoreductase, molybdopterin-binding domain"/>
    <property type="match status" value="1"/>
</dbReference>
<comment type="caution">
    <text evidence="3">The sequence shown here is derived from an EMBL/GenBank/DDBJ whole genome shotgun (WGS) entry which is preliminary data.</text>
</comment>
<dbReference type="CDD" id="cd00321">
    <property type="entry name" value="SO_family_Moco"/>
    <property type="match status" value="1"/>
</dbReference>
<dbReference type="Proteomes" id="UP001570511">
    <property type="component" value="Unassembled WGS sequence"/>
</dbReference>
<sequence>MWPASRLRDVADAVRPPPRLVDWSLLALVGVEAASGLLSFTVGSPSGWPLFWLHRIVGLTIVALLGFKLARVRHRLTDRSRWRPTTALSVATLVAAVGALATGIAWVLGLDARLWLWTLLSVHVGFGLVLVPLIAAHLATRFRLPQRRDFHRRRTTLKYAALLLGGGVVYRAQEVANDVLETPGADRRFTGSQPRQGDGNGAFPVTSWVADDPDPIDPGEWSLAVRGAVETPLSLAYDEVVVDGEALSEREALLDCTSGWYTVQRWRGIRVGDLLDAAGVDESARYVRFVSVTGYRWSLPVEEARDALLATHVADERLSHGHGGPMRLVAPGRRGFQWVKWVERVEVRRRDDPAQWLVTLVSGFD</sequence>
<proteinExistence type="predicted"/>
<gene>
    <name evidence="3" type="ORF">OS889_13070</name>
</gene>
<evidence type="ECO:0000313" key="4">
    <source>
        <dbReference type="Proteomes" id="UP001570511"/>
    </source>
</evidence>
<dbReference type="PANTHER" id="PTHR43032:SF4">
    <property type="entry name" value="OXIDOREDUCTASE MOLYBDOPTERIN-BINDING DOMAIN-CONTAINING PROTEIN"/>
    <property type="match status" value="1"/>
</dbReference>
<dbReference type="AlphaFoldDB" id="A0ABD5MHI6"/>
<feature type="transmembrane region" description="Helical" evidence="1">
    <location>
        <begin position="20"/>
        <end position="42"/>
    </location>
</feature>
<dbReference type="RefSeq" id="WP_372390389.1">
    <property type="nucleotide sequence ID" value="NZ_JBGNYA010000001.1"/>
</dbReference>